<dbReference type="AlphaFoldDB" id="A0AAD6SYV6"/>
<accession>A0AAD6SYV6</accession>
<organism evidence="2 3">
    <name type="scientific">Mycena alexandri</name>
    <dbReference type="NCBI Taxonomy" id="1745969"/>
    <lineage>
        <taxon>Eukaryota</taxon>
        <taxon>Fungi</taxon>
        <taxon>Dikarya</taxon>
        <taxon>Basidiomycota</taxon>
        <taxon>Agaricomycotina</taxon>
        <taxon>Agaricomycetes</taxon>
        <taxon>Agaricomycetidae</taxon>
        <taxon>Agaricales</taxon>
        <taxon>Marasmiineae</taxon>
        <taxon>Mycenaceae</taxon>
        <taxon>Mycena</taxon>
    </lineage>
</organism>
<evidence type="ECO:0000256" key="1">
    <source>
        <dbReference type="SAM" id="MobiDB-lite"/>
    </source>
</evidence>
<feature type="region of interest" description="Disordered" evidence="1">
    <location>
        <begin position="64"/>
        <end position="109"/>
    </location>
</feature>
<feature type="compositionally biased region" description="Basic and acidic residues" evidence="1">
    <location>
        <begin position="461"/>
        <end position="476"/>
    </location>
</feature>
<protein>
    <submittedName>
        <fullName evidence="2">Uncharacterized protein</fullName>
    </submittedName>
</protein>
<feature type="region of interest" description="Disordered" evidence="1">
    <location>
        <begin position="409"/>
        <end position="446"/>
    </location>
</feature>
<feature type="compositionally biased region" description="Basic and acidic residues" evidence="1">
    <location>
        <begin position="78"/>
        <end position="87"/>
    </location>
</feature>
<reference evidence="2" key="1">
    <citation type="submission" date="2023-03" db="EMBL/GenBank/DDBJ databases">
        <title>Massive genome expansion in bonnet fungi (Mycena s.s.) driven by repeated elements and novel gene families across ecological guilds.</title>
        <authorList>
            <consortium name="Lawrence Berkeley National Laboratory"/>
            <person name="Harder C.B."/>
            <person name="Miyauchi S."/>
            <person name="Viragh M."/>
            <person name="Kuo A."/>
            <person name="Thoen E."/>
            <person name="Andreopoulos B."/>
            <person name="Lu D."/>
            <person name="Skrede I."/>
            <person name="Drula E."/>
            <person name="Henrissat B."/>
            <person name="Morin E."/>
            <person name="Kohler A."/>
            <person name="Barry K."/>
            <person name="LaButti K."/>
            <person name="Morin E."/>
            <person name="Salamov A."/>
            <person name="Lipzen A."/>
            <person name="Mereny Z."/>
            <person name="Hegedus B."/>
            <person name="Baldrian P."/>
            <person name="Stursova M."/>
            <person name="Weitz H."/>
            <person name="Taylor A."/>
            <person name="Grigoriev I.V."/>
            <person name="Nagy L.G."/>
            <person name="Martin F."/>
            <person name="Kauserud H."/>
        </authorList>
    </citation>
    <scope>NUCLEOTIDE SEQUENCE</scope>
    <source>
        <strain evidence="2">CBHHK200</strain>
    </source>
</reference>
<feature type="region of interest" description="Disordered" evidence="1">
    <location>
        <begin position="192"/>
        <end position="264"/>
    </location>
</feature>
<gene>
    <name evidence="2" type="ORF">C8F04DRAFT_1181722</name>
</gene>
<keyword evidence="3" id="KW-1185">Reference proteome</keyword>
<proteinExistence type="predicted"/>
<evidence type="ECO:0000313" key="2">
    <source>
        <dbReference type="EMBL" id="KAJ7036194.1"/>
    </source>
</evidence>
<sequence length="557" mass="61303">MNGARRKGACSQTFRRRAEECLEGPRIRSDYRSDAGVRRVRRDASRDVLKNSWCKTDGRPECQRQLGVPGNVPKNGWRKADETERPKAAGGCSEGVTEVSEKRRSAPKSRTVVREKNGCVKESELSELPEDDAERPEVEFVSRLLIGIDVRCTGDGTELFTGPDPGFERFLHSMTNDKNLHDTVFGLASEHDAQQWRIPPGARSVNYSSESDPDPRSKRGTNSVCSDVRGLIRSERSFGAEHRSSENRSDDWLSSGEQSVQDHPRLRLLARCMTPERAPGSGSERSVGARGERGVGDLIERSQGDLPKTILSNSNHTDELHVEQGRTALSTRSSALSGVSNIRKVSPRSNDKGWMSLSLSERKARRLPADSGMGMWVSMLRMRGESAMGRVSTNTVGIPTGMAVKWNWDSGAGSRPGQIQEPKDRSDRWIPSQQERSEVGGSGIGGVRRLRDIAGVTAGDGKTEECCQEDQDRTEPETGGLDDTTRQVMRERTALVFGDRQRDEGSGPDQRCDGSDGSGLRIGVIGATERRSAERRSDGARDTENWGTGVALHNRET</sequence>
<dbReference type="Proteomes" id="UP001218188">
    <property type="component" value="Unassembled WGS sequence"/>
</dbReference>
<feature type="compositionally biased region" description="Basic and acidic residues" evidence="1">
    <location>
        <begin position="483"/>
        <end position="514"/>
    </location>
</feature>
<dbReference type="EMBL" id="JARJCM010000045">
    <property type="protein sequence ID" value="KAJ7036194.1"/>
    <property type="molecule type" value="Genomic_DNA"/>
</dbReference>
<evidence type="ECO:0000313" key="3">
    <source>
        <dbReference type="Proteomes" id="UP001218188"/>
    </source>
</evidence>
<feature type="compositionally biased region" description="Basic and acidic residues" evidence="1">
    <location>
        <begin position="230"/>
        <end position="251"/>
    </location>
</feature>
<comment type="caution">
    <text evidence="2">The sequence shown here is derived from an EMBL/GenBank/DDBJ whole genome shotgun (WGS) entry which is preliminary data.</text>
</comment>
<feature type="compositionally biased region" description="Basic and acidic residues" evidence="1">
    <location>
        <begin position="528"/>
        <end position="544"/>
    </location>
</feature>
<name>A0AAD6SYV6_9AGAR</name>
<feature type="region of interest" description="Disordered" evidence="1">
    <location>
        <begin position="459"/>
        <end position="557"/>
    </location>
</feature>